<gene>
    <name evidence="2" type="ORF">PBAH0796_LOCUS10200</name>
</gene>
<organism evidence="2">
    <name type="scientific">Pyrodinium bahamense</name>
    <dbReference type="NCBI Taxonomy" id="73915"/>
    <lineage>
        <taxon>Eukaryota</taxon>
        <taxon>Sar</taxon>
        <taxon>Alveolata</taxon>
        <taxon>Dinophyceae</taxon>
        <taxon>Gonyaulacales</taxon>
        <taxon>Pyrocystaceae</taxon>
        <taxon>Pyrodinium</taxon>
    </lineage>
</organism>
<feature type="region of interest" description="Disordered" evidence="1">
    <location>
        <begin position="429"/>
        <end position="448"/>
    </location>
</feature>
<dbReference type="AlphaFoldDB" id="A0A7S0A6X3"/>
<reference evidence="2" key="1">
    <citation type="submission" date="2021-01" db="EMBL/GenBank/DDBJ databases">
        <authorList>
            <person name="Corre E."/>
            <person name="Pelletier E."/>
            <person name="Niang G."/>
            <person name="Scheremetjew M."/>
            <person name="Finn R."/>
            <person name="Kale V."/>
            <person name="Holt S."/>
            <person name="Cochrane G."/>
            <person name="Meng A."/>
            <person name="Brown T."/>
            <person name="Cohen L."/>
        </authorList>
    </citation>
    <scope>NUCLEOTIDE SEQUENCE</scope>
    <source>
        <strain evidence="2">Pbaha01</strain>
    </source>
</reference>
<dbReference type="EMBL" id="HBEG01016943">
    <property type="protein sequence ID" value="CAD8354833.1"/>
    <property type="molecule type" value="Transcribed_RNA"/>
</dbReference>
<evidence type="ECO:0000313" key="2">
    <source>
        <dbReference type="EMBL" id="CAD8354833.1"/>
    </source>
</evidence>
<sequence length="525" mass="56271">MAGPMARVPFLLLCMPASANRIKRQRQVLELEVASEGDFNVEEKYTPGNHALAVSKAFKTVVGEAGPLHQLLQNYQQSGVRKLTDGTCKILGCDASRGATDCFSGQCVCQDGHSTADGSVCKSPMTPAPLFSTNTGGTCHVWGCDSSRGKTDCIGGRCMCQAGYATSGDGVCKLISALADETKEAASAVEYMMTVGVKEPDLLTCPGDTFEQGTMNYAVLKMMEGYKHFNMSLCRTAVQVYHGSPPPLVPIDDLQHTPLNIGYAGSDNAIPKLYAVVSNRQWRTHVLRTMAVEFVYSIVMPDLSEAAKRLGNLFHTLSDTFSGSHVQRTVSDEDTASWLACTGLAVTLTMGMDTTNFVAHAMADMASSDILFKCSQFFEEKVLRLWAKARMEGVATAQAANQHVDSLLSQVLCPALRISAEVLDLPAGGTPPKYSASKPRPSYPRGLADERDANRIVGGWAAGLAAQRRAASASEQRGIPQGFAVPPRGVDACATPSVAHVAEGHVRLAREGALPPQYLQPFLRE</sequence>
<proteinExistence type="predicted"/>
<protein>
    <submittedName>
        <fullName evidence="2">Uncharacterized protein</fullName>
    </submittedName>
</protein>
<accession>A0A7S0A6X3</accession>
<name>A0A7S0A6X3_9DINO</name>
<evidence type="ECO:0000256" key="1">
    <source>
        <dbReference type="SAM" id="MobiDB-lite"/>
    </source>
</evidence>